<dbReference type="Proteomes" id="UP001329825">
    <property type="component" value="Chromosome 9"/>
</dbReference>
<organism evidence="5 6">
    <name type="scientific">Kwoniella shivajii</name>
    <dbReference type="NCBI Taxonomy" id="564305"/>
    <lineage>
        <taxon>Eukaryota</taxon>
        <taxon>Fungi</taxon>
        <taxon>Dikarya</taxon>
        <taxon>Basidiomycota</taxon>
        <taxon>Agaricomycotina</taxon>
        <taxon>Tremellomycetes</taxon>
        <taxon>Tremellales</taxon>
        <taxon>Cryptococcaceae</taxon>
        <taxon>Kwoniella</taxon>
    </lineage>
</organism>
<feature type="domain" description="Hpc2-related" evidence="3">
    <location>
        <begin position="377"/>
        <end position="425"/>
    </location>
</feature>
<dbReference type="InterPro" id="IPR014840">
    <property type="entry name" value="HRD"/>
</dbReference>
<feature type="compositionally biased region" description="Low complexity" evidence="2">
    <location>
        <begin position="28"/>
        <end position="37"/>
    </location>
</feature>
<evidence type="ECO:0000256" key="1">
    <source>
        <dbReference type="ARBA" id="ARBA00022553"/>
    </source>
</evidence>
<feature type="compositionally biased region" description="Low complexity" evidence="2">
    <location>
        <begin position="710"/>
        <end position="721"/>
    </location>
</feature>
<feature type="compositionally biased region" description="Polar residues" evidence="2">
    <location>
        <begin position="685"/>
        <end position="701"/>
    </location>
</feature>
<keyword evidence="1" id="KW-0597">Phosphoprotein</keyword>
<feature type="compositionally biased region" description="Polar residues" evidence="2">
    <location>
        <begin position="1"/>
        <end position="17"/>
    </location>
</feature>
<proteinExistence type="predicted"/>
<evidence type="ECO:0000313" key="6">
    <source>
        <dbReference type="Proteomes" id="UP001329825"/>
    </source>
</evidence>
<sequence>MSTSPIAQSTGQSSRNPNPSPIRETVPRSSSSSSRTSAIILGSPLTSPVKVSKLVDILASGQRPPNSRLRQTMQSIAVEEDQGDSASTTVTTGEETEVVRELVRSQDDVEMNGDEEPLEGDDEFEDAEEGEVEGEEGEGDVEGEGEGEGSGSEEDEDEDEDEEDDEEDDEDSGEESEDLSGSPEIVAIDGPNGPPRLSLPPNIKAEPGTPGTSTVPADAALPANGTPALEGEDGETNVLIPKKKKRARPRSPSEDEDLPPPPPPMKTIRLEKSMLAEGETLEWNVLDEARDKGMVAEIWGVAEDVAEPIKDGMEEGMEVDPSIPIEGEIAATNGHTLEVSQPIAGPSSGPLYGLGLGDEDPEEIARRLEEKYGDDNKSKKAKKRKQVDYDLEDPFIDDSEILIDAPTHFARPKKEGFFVHSGSLELLEQSPVKAKPRTTKTKPRSSIPAPPPKEPRKSLSAALRSRKRRGQAFRGSQMEPISIDDSDGERNSAGSSRDRQANGSLSPPPPELDQDAVAVVDIPPVAIDRILYKNASRDEKYLPPWPTFPPEVRRRLLVLRGESEKHDWGPNRNRFPDPIKPYLQAAGEAAYEHDIFGLSDRDWVDRSFWHAVTSALPYNEFTLRKLCTKLCYSGYWKWLHDSEDEGIRQFTEMVKKDEEEVISKYDELHKKWEEEVKDWDEKHPSAQTNGPGPSNLTTSQPMAIDALLDGNNGTPNPNSTPKPDDNRPAEPAKRFPWTSDMREVFVQLIENMYNMVDLTVKASPQEWNIPGAKQGKEWSEIAVKQKLYKRLVEAFPEGYMNTGIISREMSRINKVKKAKQADTIEET</sequence>
<name>A0ABZ1D7P9_9TREE</name>
<gene>
    <name evidence="5" type="ORF">IL334_006829</name>
</gene>
<feature type="region of interest" description="Disordered" evidence="2">
    <location>
        <begin position="339"/>
        <end position="390"/>
    </location>
</feature>
<evidence type="ECO:0000259" key="3">
    <source>
        <dbReference type="Pfam" id="PF08729"/>
    </source>
</evidence>
<feature type="region of interest" description="Disordered" evidence="2">
    <location>
        <begin position="1"/>
        <end position="46"/>
    </location>
</feature>
<feature type="region of interest" description="Disordered" evidence="2">
    <location>
        <begin position="423"/>
        <end position="517"/>
    </location>
</feature>
<dbReference type="GeneID" id="87958959"/>
<accession>A0ABZ1D7P9</accession>
<feature type="compositionally biased region" description="Basic and acidic residues" evidence="2">
    <location>
        <begin position="722"/>
        <end position="733"/>
    </location>
</feature>
<dbReference type="RefSeq" id="XP_062794577.1">
    <property type="nucleotide sequence ID" value="XM_062938526.1"/>
</dbReference>
<protein>
    <submittedName>
        <fullName evidence="5">Uncharacterized protein</fullName>
    </submittedName>
</protein>
<reference evidence="5 6" key="1">
    <citation type="submission" date="2024-01" db="EMBL/GenBank/DDBJ databases">
        <title>Comparative genomics of Cryptococcus and Kwoniella reveals pathogenesis evolution and contrasting modes of karyotype evolution via chromosome fusion or intercentromeric recombination.</title>
        <authorList>
            <person name="Coelho M.A."/>
            <person name="David-Palma M."/>
            <person name="Shea T."/>
            <person name="Bowers K."/>
            <person name="McGinley-Smith S."/>
            <person name="Mohammad A.W."/>
            <person name="Gnirke A."/>
            <person name="Yurkov A.M."/>
            <person name="Nowrousian M."/>
            <person name="Sun S."/>
            <person name="Cuomo C.A."/>
            <person name="Heitman J."/>
        </authorList>
    </citation>
    <scope>NUCLEOTIDE SEQUENCE [LARGE SCALE GENOMIC DNA]</scope>
    <source>
        <strain evidence="5">CBS 11374</strain>
    </source>
</reference>
<feature type="compositionally biased region" description="Polar residues" evidence="2">
    <location>
        <begin position="63"/>
        <end position="75"/>
    </location>
</feature>
<feature type="domain" description="Ubinuclein middle" evidence="4">
    <location>
        <begin position="548"/>
        <end position="807"/>
    </location>
</feature>
<dbReference type="Pfam" id="PF08729">
    <property type="entry name" value="HUN"/>
    <property type="match status" value="1"/>
</dbReference>
<feature type="compositionally biased region" description="Basic and acidic residues" evidence="2">
    <location>
        <begin position="97"/>
        <end position="107"/>
    </location>
</feature>
<evidence type="ECO:0000256" key="2">
    <source>
        <dbReference type="SAM" id="MobiDB-lite"/>
    </source>
</evidence>
<feature type="region of interest" description="Disordered" evidence="2">
    <location>
        <begin position="678"/>
        <end position="733"/>
    </location>
</feature>
<evidence type="ECO:0000259" key="4">
    <source>
        <dbReference type="Pfam" id="PF14075"/>
    </source>
</evidence>
<dbReference type="EMBL" id="CP141889">
    <property type="protein sequence ID" value="WRT69838.1"/>
    <property type="molecule type" value="Genomic_DNA"/>
</dbReference>
<keyword evidence="6" id="KW-1185">Reference proteome</keyword>
<feature type="compositionally biased region" description="Basic and acidic residues" evidence="2">
    <location>
        <begin position="363"/>
        <end position="378"/>
    </location>
</feature>
<evidence type="ECO:0000313" key="5">
    <source>
        <dbReference type="EMBL" id="WRT69838.1"/>
    </source>
</evidence>
<feature type="compositionally biased region" description="Basic residues" evidence="2">
    <location>
        <begin position="434"/>
        <end position="443"/>
    </location>
</feature>
<dbReference type="InterPro" id="IPR026947">
    <property type="entry name" value="UBN_middle_dom"/>
</dbReference>
<feature type="region of interest" description="Disordered" evidence="2">
    <location>
        <begin position="59"/>
        <end position="266"/>
    </location>
</feature>
<dbReference type="Pfam" id="PF14075">
    <property type="entry name" value="UBN_AB"/>
    <property type="match status" value="1"/>
</dbReference>
<feature type="compositionally biased region" description="Acidic residues" evidence="2">
    <location>
        <begin position="108"/>
        <end position="178"/>
    </location>
</feature>